<dbReference type="PANTHER" id="PTHR42951:SF22">
    <property type="entry name" value="METALLO BETA-LACTAMASE SUPERFAMILY LIPOPROTEIN"/>
    <property type="match status" value="1"/>
</dbReference>
<reference evidence="2 3" key="1">
    <citation type="submission" date="2016-07" db="EMBL/GenBank/DDBJ databases">
        <title>Caryophanon latum genome sequencing.</title>
        <authorList>
            <person name="Verma A."/>
            <person name="Pal Y."/>
            <person name="Krishnamurthi S."/>
        </authorList>
    </citation>
    <scope>NUCLEOTIDE SEQUENCE [LARGE SCALE GENOMIC DNA]</scope>
    <source>
        <strain evidence="2 3">DSM 14151</strain>
    </source>
</reference>
<dbReference type="InterPro" id="IPR050855">
    <property type="entry name" value="NDM-1-like"/>
</dbReference>
<name>A0A1C0YVB9_9BACL</name>
<comment type="caution">
    <text evidence="2">The sequence shown here is derived from an EMBL/GenBank/DDBJ whole genome shotgun (WGS) entry which is preliminary data.</text>
</comment>
<dbReference type="CDD" id="cd07726">
    <property type="entry name" value="ST1585-like_MBL-fold"/>
    <property type="match status" value="1"/>
</dbReference>
<organism evidence="2 3">
    <name type="scientific">Caryophanon latum</name>
    <dbReference type="NCBI Taxonomy" id="33977"/>
    <lineage>
        <taxon>Bacteria</taxon>
        <taxon>Bacillati</taxon>
        <taxon>Bacillota</taxon>
        <taxon>Bacilli</taxon>
        <taxon>Bacillales</taxon>
        <taxon>Caryophanaceae</taxon>
        <taxon>Caryophanon</taxon>
    </lineage>
</organism>
<dbReference type="Gene3D" id="3.60.15.10">
    <property type="entry name" value="Ribonuclease Z/Hydroxyacylglutathione hydrolase-like"/>
    <property type="match status" value="1"/>
</dbReference>
<dbReference type="SUPFAM" id="SSF56281">
    <property type="entry name" value="Metallo-hydrolase/oxidoreductase"/>
    <property type="match status" value="1"/>
</dbReference>
<dbReference type="Pfam" id="PF00753">
    <property type="entry name" value="Lactamase_B"/>
    <property type="match status" value="1"/>
</dbReference>
<dbReference type="Proteomes" id="UP000093482">
    <property type="component" value="Unassembled WGS sequence"/>
</dbReference>
<evidence type="ECO:0000313" key="3">
    <source>
        <dbReference type="Proteomes" id="UP000093482"/>
    </source>
</evidence>
<dbReference type="InterPro" id="IPR036866">
    <property type="entry name" value="RibonucZ/Hydroxyglut_hydro"/>
</dbReference>
<dbReference type="InterPro" id="IPR001279">
    <property type="entry name" value="Metallo-B-lactamas"/>
</dbReference>
<evidence type="ECO:0000313" key="2">
    <source>
        <dbReference type="EMBL" id="OCS91120.1"/>
    </source>
</evidence>
<dbReference type="RefSeq" id="WP_066463870.1">
    <property type="nucleotide sequence ID" value="NZ_MATO01000031.1"/>
</dbReference>
<proteinExistence type="predicted"/>
<dbReference type="OrthoDB" id="9761531at2"/>
<dbReference type="SMART" id="SM00849">
    <property type="entry name" value="Lactamase_B"/>
    <property type="match status" value="1"/>
</dbReference>
<dbReference type="AlphaFoldDB" id="A0A1C0YVB9"/>
<dbReference type="PANTHER" id="PTHR42951">
    <property type="entry name" value="METALLO-BETA-LACTAMASE DOMAIN-CONTAINING"/>
    <property type="match status" value="1"/>
</dbReference>
<accession>A0A1C0YVB9</accession>
<dbReference type="InterPro" id="IPR037482">
    <property type="entry name" value="ST1585_MBL-fold"/>
</dbReference>
<dbReference type="EMBL" id="MATO01000031">
    <property type="protein sequence ID" value="OCS91120.1"/>
    <property type="molecule type" value="Genomic_DNA"/>
</dbReference>
<gene>
    <name evidence="2" type="ORF">A6K76_10270</name>
</gene>
<keyword evidence="3" id="KW-1185">Reference proteome</keyword>
<feature type="domain" description="Metallo-beta-lactamase" evidence="1">
    <location>
        <begin position="24"/>
        <end position="227"/>
    </location>
</feature>
<protein>
    <recommendedName>
        <fullName evidence="1">Metallo-beta-lactamase domain-containing protein</fullName>
    </recommendedName>
</protein>
<evidence type="ECO:0000259" key="1">
    <source>
        <dbReference type="SMART" id="SM00849"/>
    </source>
</evidence>
<sequence>MTIATEIAQNIYVVDALDGGIVERTGIYIVKRAKIAIIDTCTSKAVPRILEALDELNIAREAVDYLIVTHVHLDHAGGAGLLLQSLPNATFYVHPKGARHLIDPSRLIDSARSVYGEQFNDLFDPIVPIPQERVVLAEHDSRISMGDADFVFYDTPGHARHHISIYDEATNSMFVGDTTGVNFPVLTKAGYDIVLPSTSPNQYNPDEMEASIAFYESLALDRIFLGHYSKVEPPTHAYEQVRYWTPIFLQRTEQAIAEAPDAPVDRLTELLFADIAEHAAQNGYTGELKQHIASDVIVSSQGLVHYFATRGDR</sequence>